<dbReference type="Pfam" id="PF26002">
    <property type="entry name" value="Beta-barrel_AprE"/>
    <property type="match status" value="1"/>
</dbReference>
<evidence type="ECO:0000256" key="1">
    <source>
        <dbReference type="ARBA" id="ARBA00004377"/>
    </source>
</evidence>
<dbReference type="PROSITE" id="PS00543">
    <property type="entry name" value="HLYD_FAMILY"/>
    <property type="match status" value="1"/>
</dbReference>
<dbReference type="InterPro" id="IPR058982">
    <property type="entry name" value="Beta-barrel_AprE"/>
</dbReference>
<accession>A0A7W5ZVE5</accession>
<proteinExistence type="inferred from homology"/>
<dbReference type="Proteomes" id="UP000562395">
    <property type="component" value="Unassembled WGS sequence"/>
</dbReference>
<dbReference type="PANTHER" id="PTHR30386">
    <property type="entry name" value="MEMBRANE FUSION SUBUNIT OF EMRAB-TOLC MULTIDRUG EFFLUX PUMP"/>
    <property type="match status" value="1"/>
</dbReference>
<evidence type="ECO:0000313" key="12">
    <source>
        <dbReference type="EMBL" id="MBB3860676.1"/>
    </source>
</evidence>
<dbReference type="InterPro" id="IPR010129">
    <property type="entry name" value="T1SS_HlyD"/>
</dbReference>
<evidence type="ECO:0000256" key="7">
    <source>
        <dbReference type="ARBA" id="ARBA00022989"/>
    </source>
</evidence>
<keyword evidence="4 9" id="KW-1003">Cell membrane</keyword>
<evidence type="ECO:0000259" key="10">
    <source>
        <dbReference type="Pfam" id="PF25994"/>
    </source>
</evidence>
<comment type="caution">
    <text evidence="12">The sequence shown here is derived from an EMBL/GenBank/DDBJ whole genome shotgun (WGS) entry which is preliminary data.</text>
</comment>
<dbReference type="NCBIfam" id="TIGR01843">
    <property type="entry name" value="type_I_hlyD"/>
    <property type="match status" value="1"/>
</dbReference>
<evidence type="ECO:0000259" key="11">
    <source>
        <dbReference type="Pfam" id="PF26002"/>
    </source>
</evidence>
<name>A0A7W5ZVE5_9SPHN</name>
<dbReference type="SUPFAM" id="SSF111369">
    <property type="entry name" value="HlyD-like secretion proteins"/>
    <property type="match status" value="1"/>
</dbReference>
<evidence type="ECO:0000256" key="4">
    <source>
        <dbReference type="ARBA" id="ARBA00022475"/>
    </source>
</evidence>
<dbReference type="PANTHER" id="PTHR30386:SF27">
    <property type="entry name" value="MEMBRANE FUSION PROTEIN (MFP) FAMILY PROTEIN"/>
    <property type="match status" value="1"/>
</dbReference>
<feature type="domain" description="AprE-like beta-barrel" evidence="11">
    <location>
        <begin position="355"/>
        <end position="443"/>
    </location>
</feature>
<dbReference type="InterPro" id="IPR006144">
    <property type="entry name" value="Secretion_HlyD_CS"/>
</dbReference>
<comment type="similarity">
    <text evidence="2 9">Belongs to the membrane fusion protein (MFP) (TC 8.A.1) family.</text>
</comment>
<dbReference type="InterPro" id="IPR058781">
    <property type="entry name" value="HH_AprE-like"/>
</dbReference>
<dbReference type="RefSeq" id="WP_183612952.1">
    <property type="nucleotide sequence ID" value="NZ_JACICY010000004.1"/>
</dbReference>
<keyword evidence="7" id="KW-1133">Transmembrane helix</keyword>
<evidence type="ECO:0000256" key="6">
    <source>
        <dbReference type="ARBA" id="ARBA00022692"/>
    </source>
</evidence>
<keyword evidence="6" id="KW-0812">Transmembrane</keyword>
<dbReference type="AlphaFoldDB" id="A0A7W5ZVE5"/>
<organism evidence="12 13">
    <name type="scientific">Novosphingobium hassiacum</name>
    <dbReference type="NCBI Taxonomy" id="173676"/>
    <lineage>
        <taxon>Bacteria</taxon>
        <taxon>Pseudomonadati</taxon>
        <taxon>Pseudomonadota</taxon>
        <taxon>Alphaproteobacteria</taxon>
        <taxon>Sphingomonadales</taxon>
        <taxon>Sphingomonadaceae</taxon>
        <taxon>Novosphingobium</taxon>
    </lineage>
</organism>
<comment type="subcellular location">
    <subcellularLocation>
        <location evidence="1 9">Cell inner membrane</location>
        <topology evidence="1 9">Single-pass membrane protein</topology>
    </subcellularLocation>
</comment>
<evidence type="ECO:0000256" key="5">
    <source>
        <dbReference type="ARBA" id="ARBA00022519"/>
    </source>
</evidence>
<dbReference type="GO" id="GO:0005886">
    <property type="term" value="C:plasma membrane"/>
    <property type="evidence" value="ECO:0007669"/>
    <property type="project" value="UniProtKB-SubCell"/>
</dbReference>
<evidence type="ECO:0000256" key="2">
    <source>
        <dbReference type="ARBA" id="ARBA00009477"/>
    </source>
</evidence>
<evidence type="ECO:0000256" key="9">
    <source>
        <dbReference type="RuleBase" id="RU365093"/>
    </source>
</evidence>
<keyword evidence="3 9" id="KW-0813">Transport</keyword>
<evidence type="ECO:0000313" key="13">
    <source>
        <dbReference type="Proteomes" id="UP000562395"/>
    </source>
</evidence>
<dbReference type="Gene3D" id="2.40.30.170">
    <property type="match status" value="1"/>
</dbReference>
<dbReference type="InterPro" id="IPR050739">
    <property type="entry name" value="MFP"/>
</dbReference>
<dbReference type="GO" id="GO:0009306">
    <property type="term" value="P:protein secretion"/>
    <property type="evidence" value="ECO:0007669"/>
    <property type="project" value="InterPro"/>
</dbReference>
<dbReference type="Gene3D" id="2.40.50.100">
    <property type="match status" value="1"/>
</dbReference>
<sequence>MSGLAHTFRVLREALRADRAKQAGARSLSDVDFLPAALEVIETPVSPTGRITSWVLLAGLVVTILWLILGKVDVVASAPGKIIPTGSVKIVQSAGTGVIRAIRVKDGDRVKRGQLLIELDTTLSTAELQQAQKALLSVELDVARNRAIADALSGNGARVKFVSPPGTPPEIAETQRRLVEAQVGEVLAGVAGLEAARRSSLSDADAAEATRARLDATIPILDHELAAMHRLDEKGYAPGLRLLEMQRQRRSEVGDRDVAAAQRSRGLSEATKLSRQIDQTREQARRVALADLAVAESDAILKREEVTKAARVSGLQRLVASVDGTVQQLAVHTIGGVVEPARTLMVIVPTDDAIEIEARVLNKDAGFVREGQSAVVKLDAFPFTRYGTIPGKVISLSRDAVPDQKLGPTYVVRIRLDRSTLEVDGKPVRLSSGLSAVADIRTGSRRIISWLLSPIQTTVSQAGHEK</sequence>
<protein>
    <recommendedName>
        <fullName evidence="9">Membrane fusion protein (MFP) family protein</fullName>
    </recommendedName>
</protein>
<gene>
    <name evidence="12" type="ORF">GGQ88_001945</name>
</gene>
<dbReference type="Pfam" id="PF25994">
    <property type="entry name" value="HH_AprE"/>
    <property type="match status" value="1"/>
</dbReference>
<reference evidence="12 13" key="1">
    <citation type="submission" date="2020-08" db="EMBL/GenBank/DDBJ databases">
        <title>Genomic Encyclopedia of Type Strains, Phase IV (KMG-IV): sequencing the most valuable type-strain genomes for metagenomic binning, comparative biology and taxonomic classification.</title>
        <authorList>
            <person name="Goeker M."/>
        </authorList>
    </citation>
    <scope>NUCLEOTIDE SEQUENCE [LARGE SCALE GENOMIC DNA]</scope>
    <source>
        <strain evidence="12 13">DSM 14552</strain>
    </source>
</reference>
<keyword evidence="8" id="KW-0472">Membrane</keyword>
<dbReference type="EMBL" id="JACICY010000004">
    <property type="protein sequence ID" value="MBB3860676.1"/>
    <property type="molecule type" value="Genomic_DNA"/>
</dbReference>
<evidence type="ECO:0000256" key="3">
    <source>
        <dbReference type="ARBA" id="ARBA00022448"/>
    </source>
</evidence>
<feature type="domain" description="AprE-like long alpha-helical hairpin" evidence="10">
    <location>
        <begin position="125"/>
        <end position="310"/>
    </location>
</feature>
<keyword evidence="13" id="KW-1185">Reference proteome</keyword>
<dbReference type="PRINTS" id="PR01490">
    <property type="entry name" value="RTXTOXIND"/>
</dbReference>
<evidence type="ECO:0000256" key="8">
    <source>
        <dbReference type="ARBA" id="ARBA00023136"/>
    </source>
</evidence>
<keyword evidence="5 9" id="KW-0997">Cell inner membrane</keyword>